<reference evidence="3 4" key="1">
    <citation type="submission" date="2024-03" db="EMBL/GenBank/DDBJ databases">
        <title>A high-quality draft genome sequence of Diaporthe vaccinii, a causative agent of upright dieback and viscid rot disease in cranberry plants.</title>
        <authorList>
            <person name="Sarrasin M."/>
            <person name="Lang B.F."/>
            <person name="Burger G."/>
        </authorList>
    </citation>
    <scope>NUCLEOTIDE SEQUENCE [LARGE SCALE GENOMIC DNA]</scope>
    <source>
        <strain evidence="3 4">IS7</strain>
    </source>
</reference>
<dbReference type="CDD" id="cd02440">
    <property type="entry name" value="AdoMet_MTases"/>
    <property type="match status" value="1"/>
</dbReference>
<dbReference type="PANTHER" id="PTHR43591:SF102">
    <property type="entry name" value="S-ADENOSYL-L-METHIONINE-DEPENDENT METHYLTRANSFERASE"/>
    <property type="match status" value="1"/>
</dbReference>
<dbReference type="PANTHER" id="PTHR43591">
    <property type="entry name" value="METHYLTRANSFERASE"/>
    <property type="match status" value="1"/>
</dbReference>
<evidence type="ECO:0000313" key="4">
    <source>
        <dbReference type="Proteomes" id="UP001600888"/>
    </source>
</evidence>
<dbReference type="Pfam" id="PF13489">
    <property type="entry name" value="Methyltransf_23"/>
    <property type="match status" value="1"/>
</dbReference>
<sequence>MSKQHNPTPRSLITPTDDEKYDRIIADSLPQIPSRGGPETPSDDGTETETISGDGTIADPHSCVGEDGRTYQGYMPGEYMLPNDRAEQHRLDFSHALYRLMLDNELAAAPLREPEHALDIGTGTGIWALQFAEENPTCQVTGTDLSLIQPLSWMPNCQFVMENSESQDWLFPHKFDYIHLRGMTACFNDVKTVMRRALQGLTAGGWVEFQEGCFNPHGVPDDDALEGTALGRWCRLVAAGAAKCGRDLTKARLYKQQLTETGFVDVHERVIHVPGSPWPKDRKAKLLGVYFANMLCMGAIDSFKQLLAAAGELSSSEMDELREKVKEDVQNPEICWYMPMYVVYGRKPYDGEVGGTG</sequence>
<dbReference type="SUPFAM" id="SSF53335">
    <property type="entry name" value="S-adenosyl-L-methionine-dependent methyltransferases"/>
    <property type="match status" value="1"/>
</dbReference>
<gene>
    <name evidence="3" type="ORF">FJTKL_05664</name>
</gene>
<comment type="caution">
    <text evidence="3">The sequence shown here is derived from an EMBL/GenBank/DDBJ whole genome shotgun (WGS) entry which is preliminary data.</text>
</comment>
<evidence type="ECO:0000313" key="3">
    <source>
        <dbReference type="EMBL" id="KAL2272986.1"/>
    </source>
</evidence>
<organism evidence="3 4">
    <name type="scientific">Diaporthe vaccinii</name>
    <dbReference type="NCBI Taxonomy" id="105482"/>
    <lineage>
        <taxon>Eukaryota</taxon>
        <taxon>Fungi</taxon>
        <taxon>Dikarya</taxon>
        <taxon>Ascomycota</taxon>
        <taxon>Pezizomycotina</taxon>
        <taxon>Sordariomycetes</taxon>
        <taxon>Sordariomycetidae</taxon>
        <taxon>Diaporthales</taxon>
        <taxon>Diaporthaceae</taxon>
        <taxon>Diaporthe</taxon>
        <taxon>Diaporthe eres species complex</taxon>
    </lineage>
</organism>
<keyword evidence="4" id="KW-1185">Reference proteome</keyword>
<name>A0ABR4DRE7_9PEZI</name>
<evidence type="ECO:0000256" key="2">
    <source>
        <dbReference type="SAM" id="MobiDB-lite"/>
    </source>
</evidence>
<dbReference type="EMBL" id="JBAWTH010000205">
    <property type="protein sequence ID" value="KAL2272986.1"/>
    <property type="molecule type" value="Genomic_DNA"/>
</dbReference>
<proteinExistence type="inferred from homology"/>
<protein>
    <recommendedName>
        <fullName evidence="5">S-adenosyl-L-methionine-dependent methyltransferase</fullName>
    </recommendedName>
</protein>
<dbReference type="Gene3D" id="3.40.50.150">
    <property type="entry name" value="Vaccinia Virus protein VP39"/>
    <property type="match status" value="1"/>
</dbReference>
<dbReference type="Proteomes" id="UP001600888">
    <property type="component" value="Unassembled WGS sequence"/>
</dbReference>
<feature type="region of interest" description="Disordered" evidence="2">
    <location>
        <begin position="1"/>
        <end position="65"/>
    </location>
</feature>
<accession>A0ABR4DRE7</accession>
<feature type="compositionally biased region" description="Polar residues" evidence="2">
    <location>
        <begin position="1"/>
        <end position="14"/>
    </location>
</feature>
<evidence type="ECO:0000256" key="1">
    <source>
        <dbReference type="ARBA" id="ARBA00038158"/>
    </source>
</evidence>
<dbReference type="InterPro" id="IPR029063">
    <property type="entry name" value="SAM-dependent_MTases_sf"/>
</dbReference>
<evidence type="ECO:0008006" key="5">
    <source>
        <dbReference type="Google" id="ProtNLM"/>
    </source>
</evidence>
<comment type="similarity">
    <text evidence="1">Belongs to the methyltransferase superfamily. LaeA methyltransferase family.</text>
</comment>